<dbReference type="GO" id="GO:0004852">
    <property type="term" value="F:uroporphyrinogen-III synthase activity"/>
    <property type="evidence" value="ECO:0007669"/>
    <property type="project" value="UniProtKB-UniRule"/>
</dbReference>
<dbReference type="CDD" id="cd06578">
    <property type="entry name" value="HemD"/>
    <property type="match status" value="1"/>
</dbReference>
<comment type="function">
    <text evidence="6 9">Catalyzes cyclization of the linear tetrapyrrole, hydroxymethylbilane, to the macrocyclic uroporphyrinogen III.</text>
</comment>
<dbReference type="EMBL" id="VFPN01000001">
    <property type="protein sequence ID" value="TQM65996.1"/>
    <property type="molecule type" value="Genomic_DNA"/>
</dbReference>
<reference evidence="12 13" key="1">
    <citation type="submission" date="2019-06" db="EMBL/GenBank/DDBJ databases">
        <title>Sequencing the genomes of 1000 actinobacteria strains.</title>
        <authorList>
            <person name="Klenk H.-P."/>
        </authorList>
    </citation>
    <scope>NUCLEOTIDE SEQUENCE [LARGE SCALE GENOMIC DNA]</scope>
    <source>
        <strain evidence="12 13">DSM 18031</strain>
    </source>
</reference>
<dbReference type="Gene3D" id="3.40.50.10090">
    <property type="match status" value="2"/>
</dbReference>
<gene>
    <name evidence="12" type="ORF">FB466_0817</name>
</gene>
<dbReference type="InterPro" id="IPR003754">
    <property type="entry name" value="4pyrrol_synth_uPrphyn_synth"/>
</dbReference>
<dbReference type="SUPFAM" id="SSF69618">
    <property type="entry name" value="HemD-like"/>
    <property type="match status" value="1"/>
</dbReference>
<keyword evidence="13" id="KW-1185">Reference proteome</keyword>
<evidence type="ECO:0000313" key="13">
    <source>
        <dbReference type="Proteomes" id="UP000318331"/>
    </source>
</evidence>
<evidence type="ECO:0000256" key="1">
    <source>
        <dbReference type="ARBA" id="ARBA00004772"/>
    </source>
</evidence>
<protein>
    <recommendedName>
        <fullName evidence="7 9">Uroporphyrinogen-III synthase</fullName>
        <ecNumber evidence="3 9">4.2.1.75</ecNumber>
    </recommendedName>
</protein>
<evidence type="ECO:0000313" key="12">
    <source>
        <dbReference type="EMBL" id="TQM65996.1"/>
    </source>
</evidence>
<evidence type="ECO:0000256" key="8">
    <source>
        <dbReference type="ARBA" id="ARBA00048617"/>
    </source>
</evidence>
<evidence type="ECO:0000256" key="4">
    <source>
        <dbReference type="ARBA" id="ARBA00023239"/>
    </source>
</evidence>
<comment type="catalytic activity">
    <reaction evidence="8 9">
        <text>hydroxymethylbilane = uroporphyrinogen III + H2O</text>
        <dbReference type="Rhea" id="RHEA:18965"/>
        <dbReference type="ChEBI" id="CHEBI:15377"/>
        <dbReference type="ChEBI" id="CHEBI:57308"/>
        <dbReference type="ChEBI" id="CHEBI:57845"/>
        <dbReference type="EC" id="4.2.1.75"/>
    </reaction>
</comment>
<dbReference type="UniPathway" id="UPA00251">
    <property type="reaction ID" value="UER00320"/>
</dbReference>
<dbReference type="GO" id="GO:0006782">
    <property type="term" value="P:protoporphyrinogen IX biosynthetic process"/>
    <property type="evidence" value="ECO:0007669"/>
    <property type="project" value="UniProtKB-UniRule"/>
</dbReference>
<accession>A0A543I5W3</accession>
<dbReference type="InterPro" id="IPR036108">
    <property type="entry name" value="4pyrrol_syn_uPrphyn_synt_sf"/>
</dbReference>
<comment type="caution">
    <text evidence="12">The sequence shown here is derived from an EMBL/GenBank/DDBJ whole genome shotgun (WGS) entry which is preliminary data.</text>
</comment>
<comment type="similarity">
    <text evidence="2 9">Belongs to the uroporphyrinogen-III synthase family.</text>
</comment>
<dbReference type="Pfam" id="PF02602">
    <property type="entry name" value="HEM4"/>
    <property type="match status" value="1"/>
</dbReference>
<dbReference type="InterPro" id="IPR039793">
    <property type="entry name" value="UROS/Hem4"/>
</dbReference>
<dbReference type="AlphaFoldDB" id="A0A543I5W3"/>
<keyword evidence="5 9" id="KW-0627">Porphyrin biosynthesis</keyword>
<sequence length="334" mass="34747">MPDSPQTPRRVDSFDPLASVRRSVETAEGGGDPDDLDANTREIPTIPDAADTIIPDTEDTIIPDAEDTVVPETPELPAPRRLKASLYGRRILLPRGGEWGRVASEQLKAHGATPLVVPLIATAPTSTPERLDAAIQALRSGGFDWLVVASASAVPAIAAAASGLAPGTSVAAVGQATADALNTAGFPVHLVPQEESSAKALVTEWPPTPEGARALLLQSQLSPAYLGEQLAKIGMRVATVEAYQTVPVEVPGSTLNAVTRGFLNTVFVTSRSVAQQVAAQLMPLHPDTLVVCIGESSATACRELGIPVSTVSKQQSVPGMLTALTQLLTSTRPS</sequence>
<evidence type="ECO:0000256" key="5">
    <source>
        <dbReference type="ARBA" id="ARBA00023244"/>
    </source>
</evidence>
<keyword evidence="4 9" id="KW-0456">Lyase</keyword>
<evidence type="ECO:0000259" key="11">
    <source>
        <dbReference type="Pfam" id="PF02602"/>
    </source>
</evidence>
<evidence type="ECO:0000256" key="6">
    <source>
        <dbReference type="ARBA" id="ARBA00037589"/>
    </source>
</evidence>
<evidence type="ECO:0000256" key="3">
    <source>
        <dbReference type="ARBA" id="ARBA00013109"/>
    </source>
</evidence>
<evidence type="ECO:0000256" key="9">
    <source>
        <dbReference type="RuleBase" id="RU366031"/>
    </source>
</evidence>
<dbReference type="PANTHER" id="PTHR38042">
    <property type="entry name" value="UROPORPHYRINOGEN-III SYNTHASE, CHLOROPLASTIC"/>
    <property type="match status" value="1"/>
</dbReference>
<evidence type="ECO:0000256" key="7">
    <source>
        <dbReference type="ARBA" id="ARBA00040167"/>
    </source>
</evidence>
<proteinExistence type="inferred from homology"/>
<feature type="domain" description="Tetrapyrrole biosynthesis uroporphyrinogen III synthase" evidence="11">
    <location>
        <begin position="104"/>
        <end position="321"/>
    </location>
</feature>
<evidence type="ECO:0000256" key="2">
    <source>
        <dbReference type="ARBA" id="ARBA00008133"/>
    </source>
</evidence>
<dbReference type="PANTHER" id="PTHR38042:SF1">
    <property type="entry name" value="UROPORPHYRINOGEN-III SYNTHASE, CHLOROPLASTIC"/>
    <property type="match status" value="1"/>
</dbReference>
<name>A0A543I5W3_9MICO</name>
<feature type="region of interest" description="Disordered" evidence="10">
    <location>
        <begin position="1"/>
        <end position="43"/>
    </location>
</feature>
<dbReference type="Proteomes" id="UP000318331">
    <property type="component" value="Unassembled WGS sequence"/>
</dbReference>
<comment type="pathway">
    <text evidence="1 9">Porphyrin-containing compound metabolism; protoporphyrin-IX biosynthesis; coproporphyrinogen-III from 5-aminolevulinate: step 3/4.</text>
</comment>
<organism evidence="12 13">
    <name type="scientific">Klugiella xanthotipulae</name>
    <dbReference type="NCBI Taxonomy" id="244735"/>
    <lineage>
        <taxon>Bacteria</taxon>
        <taxon>Bacillati</taxon>
        <taxon>Actinomycetota</taxon>
        <taxon>Actinomycetes</taxon>
        <taxon>Micrococcales</taxon>
        <taxon>Microbacteriaceae</taxon>
        <taxon>Klugiella</taxon>
    </lineage>
</organism>
<dbReference type="RefSeq" id="WP_141916019.1">
    <property type="nucleotide sequence ID" value="NZ_BAAAYS010000005.1"/>
</dbReference>
<evidence type="ECO:0000256" key="10">
    <source>
        <dbReference type="SAM" id="MobiDB-lite"/>
    </source>
</evidence>
<dbReference type="GO" id="GO:0006780">
    <property type="term" value="P:uroporphyrinogen III biosynthetic process"/>
    <property type="evidence" value="ECO:0007669"/>
    <property type="project" value="UniProtKB-UniRule"/>
</dbReference>
<dbReference type="OrthoDB" id="9815856at2"/>
<dbReference type="EC" id="4.2.1.75" evidence="3 9"/>